<keyword evidence="4 7" id="KW-1133">Transmembrane helix</keyword>
<gene>
    <name evidence="10" type="primary">XPR1</name>
    <name evidence="10" type="ORF">HDU87_000741</name>
</gene>
<dbReference type="Proteomes" id="UP001212152">
    <property type="component" value="Unassembled WGS sequence"/>
</dbReference>
<reference evidence="10" key="1">
    <citation type="submission" date="2020-05" db="EMBL/GenBank/DDBJ databases">
        <title>Phylogenomic resolution of chytrid fungi.</title>
        <authorList>
            <person name="Stajich J.E."/>
            <person name="Amses K."/>
            <person name="Simmons R."/>
            <person name="Seto K."/>
            <person name="Myers J."/>
            <person name="Bonds A."/>
            <person name="Quandt C.A."/>
            <person name="Barry K."/>
            <person name="Liu P."/>
            <person name="Grigoriev I."/>
            <person name="Longcore J.E."/>
            <person name="James T.Y."/>
        </authorList>
    </citation>
    <scope>NUCLEOTIDE SEQUENCE</scope>
    <source>
        <strain evidence="10">JEL0379</strain>
    </source>
</reference>
<dbReference type="InterPro" id="IPR004342">
    <property type="entry name" value="EXS_C"/>
</dbReference>
<feature type="domain" description="SPX" evidence="9">
    <location>
        <begin position="1"/>
        <end position="242"/>
    </location>
</feature>
<dbReference type="PROSITE" id="PS51380">
    <property type="entry name" value="EXS"/>
    <property type="match status" value="1"/>
</dbReference>
<comment type="caution">
    <text evidence="10">The sequence shown here is derived from an EMBL/GenBank/DDBJ whole genome shotgun (WGS) entry which is preliminary data.</text>
</comment>
<feature type="transmembrane region" description="Helical" evidence="7">
    <location>
        <begin position="599"/>
        <end position="620"/>
    </location>
</feature>
<dbReference type="PROSITE" id="PS51382">
    <property type="entry name" value="SPX"/>
    <property type="match status" value="1"/>
</dbReference>
<evidence type="ECO:0000256" key="1">
    <source>
        <dbReference type="ARBA" id="ARBA00004141"/>
    </source>
</evidence>
<name>A0AAD5TQD7_9FUNG</name>
<dbReference type="EMBL" id="JADGJQ010000011">
    <property type="protein sequence ID" value="KAJ3181723.1"/>
    <property type="molecule type" value="Genomic_DNA"/>
</dbReference>
<evidence type="ECO:0000256" key="2">
    <source>
        <dbReference type="ARBA" id="ARBA00009665"/>
    </source>
</evidence>
<dbReference type="PANTHER" id="PTHR10783">
    <property type="entry name" value="XENOTROPIC AND POLYTROPIC RETROVIRUS RECEPTOR 1-RELATED"/>
    <property type="match status" value="1"/>
</dbReference>
<dbReference type="Pfam" id="PF03105">
    <property type="entry name" value="SPX"/>
    <property type="match status" value="2"/>
</dbReference>
<feature type="transmembrane region" description="Helical" evidence="7">
    <location>
        <begin position="376"/>
        <end position="396"/>
    </location>
</feature>
<feature type="compositionally biased region" description="Low complexity" evidence="6">
    <location>
        <begin position="33"/>
        <end position="45"/>
    </location>
</feature>
<keyword evidence="11" id="KW-1185">Reference proteome</keyword>
<feature type="transmembrane region" description="Helical" evidence="7">
    <location>
        <begin position="408"/>
        <end position="429"/>
    </location>
</feature>
<protein>
    <submittedName>
        <fullName evidence="10">Xenotropic and polytropic retrovirus receptor 1</fullName>
    </submittedName>
</protein>
<feature type="domain" description="EXS" evidence="8">
    <location>
        <begin position="489"/>
        <end position="684"/>
    </location>
</feature>
<evidence type="ECO:0000313" key="11">
    <source>
        <dbReference type="Proteomes" id="UP001212152"/>
    </source>
</evidence>
<feature type="transmembrane region" description="Helical" evidence="7">
    <location>
        <begin position="555"/>
        <end position="578"/>
    </location>
</feature>
<dbReference type="GO" id="GO:0005886">
    <property type="term" value="C:plasma membrane"/>
    <property type="evidence" value="ECO:0007669"/>
    <property type="project" value="TreeGrafter"/>
</dbReference>
<dbReference type="GO" id="GO:0006817">
    <property type="term" value="P:phosphate ion transport"/>
    <property type="evidence" value="ECO:0007669"/>
    <property type="project" value="TreeGrafter"/>
</dbReference>
<dbReference type="PANTHER" id="PTHR10783:SF103">
    <property type="entry name" value="SOLUTE CARRIER FAMILY 53 MEMBER 1"/>
    <property type="match status" value="1"/>
</dbReference>
<evidence type="ECO:0000256" key="6">
    <source>
        <dbReference type="SAM" id="MobiDB-lite"/>
    </source>
</evidence>
<keyword evidence="5 7" id="KW-0472">Membrane</keyword>
<feature type="region of interest" description="Disordered" evidence="6">
    <location>
        <begin position="33"/>
        <end position="70"/>
    </location>
</feature>
<evidence type="ECO:0000256" key="7">
    <source>
        <dbReference type="SAM" id="Phobius"/>
    </source>
</evidence>
<dbReference type="InterPro" id="IPR004331">
    <property type="entry name" value="SPX_dom"/>
</dbReference>
<feature type="region of interest" description="Disordered" evidence="6">
    <location>
        <begin position="690"/>
        <end position="739"/>
    </location>
</feature>
<dbReference type="GO" id="GO:0000822">
    <property type="term" value="F:inositol hexakisphosphate binding"/>
    <property type="evidence" value="ECO:0007669"/>
    <property type="project" value="TreeGrafter"/>
</dbReference>
<accession>A0AAD5TQD7</accession>
<dbReference type="Pfam" id="PF03124">
    <property type="entry name" value="EXS"/>
    <property type="match status" value="1"/>
</dbReference>
<feature type="compositionally biased region" description="Acidic residues" evidence="6">
    <location>
        <begin position="711"/>
        <end position="725"/>
    </location>
</feature>
<comment type="subcellular location">
    <subcellularLocation>
        <location evidence="1">Membrane</location>
        <topology evidence="1">Multi-pass membrane protein</topology>
    </subcellularLocation>
</comment>
<feature type="compositionally biased region" description="Polar residues" evidence="6">
    <location>
        <begin position="46"/>
        <end position="60"/>
    </location>
</feature>
<feature type="transmembrane region" description="Helical" evidence="7">
    <location>
        <begin position="325"/>
        <end position="356"/>
    </location>
</feature>
<dbReference type="CDD" id="cd14475">
    <property type="entry name" value="SPX_SYG1_like"/>
    <property type="match status" value="1"/>
</dbReference>
<evidence type="ECO:0000259" key="8">
    <source>
        <dbReference type="PROSITE" id="PS51380"/>
    </source>
</evidence>
<evidence type="ECO:0000256" key="4">
    <source>
        <dbReference type="ARBA" id="ARBA00022989"/>
    </source>
</evidence>
<keyword evidence="3 7" id="KW-0812">Transmembrane</keyword>
<evidence type="ECO:0000256" key="5">
    <source>
        <dbReference type="ARBA" id="ARBA00023136"/>
    </source>
</evidence>
<keyword evidence="10" id="KW-0675">Receptor</keyword>
<sequence>MKFAKYLAENSVPEWRSRYVNYRGLKKLVKQASAAKSSAPAGSDSQDSLEGSSEALNSPPSAVAPKLHTRTSTVESGLHLQDDAEFLLALEEVQLGREEVAFFTKLDYEMRKADAFYRMKESDATRRLKDLHRQCDIMMQKEATGNEQAPRHTFLGPDHEGRQERFIIEDDEIVIPESANDAEHFAPLVKNPKHRLQKAFLEYYRLLELLKNFRIINQTSLTKILKKNEKNTGTQGDWYLARAKRLHLFVSNAVDELITQTETLFTKVFADGNRQHAMRSLRIPDVKAQDSGVVSWRTGFLLGMSLPPIILTLRKVFHDGFPDPNVTLILLVYGGMSIPILFLFMYALLLVIWARFHVNWVLVFELDPRDYLPPEGFSEFASVLFFLFSYTLYLALDDNILSFISLKWYPTILLVIILLIVLNPLDIFYRSSRSWFIRSAARIVFSGFFPVQFRDFFITDLLSSMTYMFVSLPVLVCSAVYDLDNLDAHCGFSKSWTVPAITAIPACWRLAQCLRRYHDTPLRHPHLTNALKYCLSLSVIFLSATAKITDSSVARGFWILFAILASCYAYFWDVWFDWGLFQRQNKNKYLRKVIVYPKWVYGTAICTNFVLRLSWVFLLSPNNWGLFQDARLLVYLQALMELWRRFIWCIIRMENEHTNNIGNFRAVTEVPLPFRVKIIPLTENAFANRKKKPRSGSRTGLSILVHRDPDPQEEDEDSMVEDDIVGEEHEFKPTSVIKT</sequence>
<evidence type="ECO:0000313" key="10">
    <source>
        <dbReference type="EMBL" id="KAJ3181723.1"/>
    </source>
</evidence>
<dbReference type="AlphaFoldDB" id="A0AAD5TQD7"/>
<organism evidence="10 11">
    <name type="scientific">Geranomyces variabilis</name>
    <dbReference type="NCBI Taxonomy" id="109894"/>
    <lineage>
        <taxon>Eukaryota</taxon>
        <taxon>Fungi</taxon>
        <taxon>Fungi incertae sedis</taxon>
        <taxon>Chytridiomycota</taxon>
        <taxon>Chytridiomycota incertae sedis</taxon>
        <taxon>Chytridiomycetes</taxon>
        <taxon>Spizellomycetales</taxon>
        <taxon>Powellomycetaceae</taxon>
        <taxon>Geranomyces</taxon>
    </lineage>
</organism>
<feature type="transmembrane region" description="Helical" evidence="7">
    <location>
        <begin position="465"/>
        <end position="483"/>
    </location>
</feature>
<dbReference type="GO" id="GO:0005794">
    <property type="term" value="C:Golgi apparatus"/>
    <property type="evidence" value="ECO:0007669"/>
    <property type="project" value="TreeGrafter"/>
</dbReference>
<dbReference type="GO" id="GO:0016036">
    <property type="term" value="P:cellular response to phosphate starvation"/>
    <property type="evidence" value="ECO:0007669"/>
    <property type="project" value="TreeGrafter"/>
</dbReference>
<proteinExistence type="inferred from homology"/>
<comment type="similarity">
    <text evidence="2">Belongs to the SYG1 (TC 2.A.94) family.</text>
</comment>
<evidence type="ECO:0000259" key="9">
    <source>
        <dbReference type="PROSITE" id="PS51382"/>
    </source>
</evidence>
<evidence type="ECO:0000256" key="3">
    <source>
        <dbReference type="ARBA" id="ARBA00022692"/>
    </source>
</evidence>